<dbReference type="InterPro" id="IPR019289">
    <property type="entry name" value="Phage_tail_E/E"/>
</dbReference>
<name>A0A1G6JG81_9GAMM</name>
<organism evidence="1 2">
    <name type="scientific">Acinetobacter marinus</name>
    <dbReference type="NCBI Taxonomy" id="281375"/>
    <lineage>
        <taxon>Bacteria</taxon>
        <taxon>Pseudomonadati</taxon>
        <taxon>Pseudomonadota</taxon>
        <taxon>Gammaproteobacteria</taxon>
        <taxon>Moraxellales</taxon>
        <taxon>Moraxellaceae</taxon>
        <taxon>Acinetobacter</taxon>
    </lineage>
</organism>
<protein>
    <submittedName>
        <fullName evidence="1">Phage tail assembly chaperone protein, E, or 41 or 14</fullName>
    </submittedName>
</protein>
<dbReference type="RefSeq" id="WP_092618233.1">
    <property type="nucleotide sequence ID" value="NZ_FMYK01000003.1"/>
</dbReference>
<evidence type="ECO:0000313" key="1">
    <source>
        <dbReference type="EMBL" id="SDC16936.1"/>
    </source>
</evidence>
<dbReference type="Pfam" id="PF10109">
    <property type="entry name" value="Phage_TAC_7"/>
    <property type="match status" value="1"/>
</dbReference>
<accession>A0A1G6JG81</accession>
<gene>
    <name evidence="1" type="ORF">SAMN05421749_103325</name>
</gene>
<sequence length="100" mass="11149">MTDTKVTLADLDFVAEQGHDYQITLSKDYQILGATSATLTMREPTVQDLLASEMQAKGKSDAEQEIMMFANLCGVPPEAIKGLTLRDYKRVQSAYKLFIE</sequence>
<evidence type="ECO:0000313" key="2">
    <source>
        <dbReference type="Proteomes" id="UP000242317"/>
    </source>
</evidence>
<dbReference type="EMBL" id="FMYK01000003">
    <property type="protein sequence ID" value="SDC16936.1"/>
    <property type="molecule type" value="Genomic_DNA"/>
</dbReference>
<dbReference type="OrthoDB" id="7870527at2"/>
<dbReference type="Proteomes" id="UP000242317">
    <property type="component" value="Unassembled WGS sequence"/>
</dbReference>
<dbReference type="AlphaFoldDB" id="A0A1G6JG81"/>
<proteinExistence type="predicted"/>
<keyword evidence="2" id="KW-1185">Reference proteome</keyword>
<reference evidence="2" key="1">
    <citation type="submission" date="2016-09" db="EMBL/GenBank/DDBJ databases">
        <authorList>
            <person name="Varghese N."/>
            <person name="Submissions S."/>
        </authorList>
    </citation>
    <scope>NUCLEOTIDE SEQUENCE [LARGE SCALE GENOMIC DNA]</scope>
    <source>
        <strain evidence="2">ANC 3699</strain>
    </source>
</reference>